<name>A0ABV1WJT7_9ACTN</name>
<evidence type="ECO:0000256" key="2">
    <source>
        <dbReference type="ARBA" id="ARBA00022679"/>
    </source>
</evidence>
<dbReference type="InterPro" id="IPR036299">
    <property type="entry name" value="Polyketide_synth_docking_sf"/>
</dbReference>
<comment type="cofactor">
    <cofactor evidence="1">
        <name>pantetheine 4'-phosphate</name>
        <dbReference type="ChEBI" id="CHEBI:47942"/>
    </cofactor>
</comment>
<evidence type="ECO:0000313" key="5">
    <source>
        <dbReference type="EMBL" id="MER6984430.1"/>
    </source>
</evidence>
<evidence type="ECO:0000256" key="1">
    <source>
        <dbReference type="ARBA" id="ARBA00001957"/>
    </source>
</evidence>
<keyword evidence="6" id="KW-1185">Reference proteome</keyword>
<dbReference type="EMBL" id="JBEPCU010001814">
    <property type="protein sequence ID" value="MER6984430.1"/>
    <property type="molecule type" value="Genomic_DNA"/>
</dbReference>
<accession>A0ABV1WJT7</accession>
<dbReference type="InterPro" id="IPR016039">
    <property type="entry name" value="Thiolase-like"/>
</dbReference>
<dbReference type="PROSITE" id="PS00606">
    <property type="entry name" value="KS3_1"/>
    <property type="match status" value="1"/>
</dbReference>
<dbReference type="InterPro" id="IPR050091">
    <property type="entry name" value="PKS_NRPS_Biosynth_Enz"/>
</dbReference>
<dbReference type="SUPFAM" id="SSF53901">
    <property type="entry name" value="Thiolase-like"/>
    <property type="match status" value="1"/>
</dbReference>
<dbReference type="SUPFAM" id="SSF101173">
    <property type="entry name" value="Docking domain B of the erythromycin polyketide synthase (DEBS)"/>
    <property type="match status" value="1"/>
</dbReference>
<comment type="caution">
    <text evidence="5">The sequence shown here is derived from an EMBL/GenBank/DDBJ whole genome shotgun (WGS) entry which is preliminary data.</text>
</comment>
<evidence type="ECO:0000259" key="4">
    <source>
        <dbReference type="PROSITE" id="PS52004"/>
    </source>
</evidence>
<dbReference type="Pfam" id="PF00109">
    <property type="entry name" value="ketoacyl-synt"/>
    <property type="match status" value="1"/>
</dbReference>
<dbReference type="InterPro" id="IPR020841">
    <property type="entry name" value="PKS_Beta-ketoAc_synthase_dom"/>
</dbReference>
<dbReference type="PANTHER" id="PTHR43775:SF51">
    <property type="entry name" value="INACTIVE PHENOLPHTHIOCEROL SYNTHESIS POLYKETIDE SYNTHASE TYPE I PKS1-RELATED"/>
    <property type="match status" value="1"/>
</dbReference>
<organism evidence="5 6">
    <name type="scientific">Streptomyces carpinensis</name>
    <dbReference type="NCBI Taxonomy" id="66369"/>
    <lineage>
        <taxon>Bacteria</taxon>
        <taxon>Bacillati</taxon>
        <taxon>Actinomycetota</taxon>
        <taxon>Actinomycetes</taxon>
        <taxon>Kitasatosporales</taxon>
        <taxon>Streptomycetaceae</taxon>
        <taxon>Streptomyces</taxon>
    </lineage>
</organism>
<gene>
    <name evidence="5" type="ORF">ABT317_47675</name>
</gene>
<dbReference type="PANTHER" id="PTHR43775">
    <property type="entry name" value="FATTY ACID SYNTHASE"/>
    <property type="match status" value="1"/>
</dbReference>
<protein>
    <submittedName>
        <fullName evidence="5">Beta-ketoacyl synthase N-terminal-like domain-containing protein</fullName>
    </submittedName>
</protein>
<sequence length="284" mass="30129">MAKANDDRLLDYLKRVTADLHQTRRRLQEVENQNDEPIAVVAMSCRYPGDVTTPEDLWRLVAEGRDAITSFPTDRGWDLDALTGTGPGQDSGAGTSYVHEGGFVHDAPAFDAGFFGISPNEALTMDPQQRLLLEVSWEAIERAGIDPESLRGKPVGVFAGSGIQDYEYLIGAAGEVAESYMTTANAAAVISGRISYTLGLEGPAVTVDTACSSSLVALHLAAQALRQRECTLALAGGVMVMSTPSPFVAFSRQRGLAPDGRCKAFADAADGTGWSEGAGMIVLE</sequence>
<dbReference type="Gene3D" id="3.40.47.10">
    <property type="match status" value="1"/>
</dbReference>
<feature type="non-terminal residue" evidence="5">
    <location>
        <position position="284"/>
    </location>
</feature>
<dbReference type="Proteomes" id="UP001458415">
    <property type="component" value="Unassembled WGS sequence"/>
</dbReference>
<dbReference type="InterPro" id="IPR018201">
    <property type="entry name" value="Ketoacyl_synth_AS"/>
</dbReference>
<proteinExistence type="predicted"/>
<keyword evidence="2" id="KW-0808">Transferase</keyword>
<keyword evidence="3" id="KW-0511">Multifunctional enzyme</keyword>
<dbReference type="Pfam" id="PF08990">
    <property type="entry name" value="Docking"/>
    <property type="match status" value="1"/>
</dbReference>
<dbReference type="InterPro" id="IPR015083">
    <property type="entry name" value="NorB/c/GfsB-D-like_docking"/>
</dbReference>
<evidence type="ECO:0000313" key="6">
    <source>
        <dbReference type="Proteomes" id="UP001458415"/>
    </source>
</evidence>
<feature type="domain" description="Ketosynthase family 3 (KS3)" evidence="4">
    <location>
        <begin position="35"/>
        <end position="284"/>
    </location>
</feature>
<dbReference type="SMART" id="SM00825">
    <property type="entry name" value="PKS_KS"/>
    <property type="match status" value="1"/>
</dbReference>
<dbReference type="PROSITE" id="PS52004">
    <property type="entry name" value="KS3_2"/>
    <property type="match status" value="1"/>
</dbReference>
<dbReference type="InterPro" id="IPR014030">
    <property type="entry name" value="Ketoacyl_synth_N"/>
</dbReference>
<evidence type="ECO:0000256" key="3">
    <source>
        <dbReference type="ARBA" id="ARBA00023268"/>
    </source>
</evidence>
<dbReference type="CDD" id="cd00833">
    <property type="entry name" value="PKS"/>
    <property type="match status" value="1"/>
</dbReference>
<reference evidence="5 6" key="1">
    <citation type="submission" date="2024-06" db="EMBL/GenBank/DDBJ databases">
        <title>The Natural Products Discovery Center: Release of the First 8490 Sequenced Strains for Exploring Actinobacteria Biosynthetic Diversity.</title>
        <authorList>
            <person name="Kalkreuter E."/>
            <person name="Kautsar S.A."/>
            <person name="Yang D."/>
            <person name="Bader C.D."/>
            <person name="Teijaro C.N."/>
            <person name="Fluegel L."/>
            <person name="Davis C.M."/>
            <person name="Simpson J.R."/>
            <person name="Lauterbach L."/>
            <person name="Steele A.D."/>
            <person name="Gui C."/>
            <person name="Meng S."/>
            <person name="Li G."/>
            <person name="Viehrig K."/>
            <person name="Ye F."/>
            <person name="Su P."/>
            <person name="Kiefer A.F."/>
            <person name="Nichols A."/>
            <person name="Cepeda A.J."/>
            <person name="Yan W."/>
            <person name="Fan B."/>
            <person name="Jiang Y."/>
            <person name="Adhikari A."/>
            <person name="Zheng C.-J."/>
            <person name="Schuster L."/>
            <person name="Cowan T.M."/>
            <person name="Smanski M.J."/>
            <person name="Chevrette M.G."/>
            <person name="De Carvalho L.P.S."/>
            <person name="Shen B."/>
        </authorList>
    </citation>
    <scope>NUCLEOTIDE SEQUENCE [LARGE SCALE GENOMIC DNA]</scope>
    <source>
        <strain evidence="5 6">NPDC000634</strain>
    </source>
</reference>